<proteinExistence type="predicted"/>
<dbReference type="EMBL" id="SPLM01000003">
    <property type="protein sequence ID" value="TMW68084.1"/>
    <property type="molecule type" value="Genomic_DNA"/>
</dbReference>
<accession>A0A8K1FP73</accession>
<keyword evidence="4" id="KW-1185">Reference proteome</keyword>
<feature type="coiled-coil region" evidence="1">
    <location>
        <begin position="126"/>
        <end position="153"/>
    </location>
</feature>
<gene>
    <name evidence="3" type="ORF">Poli38472_007756</name>
</gene>
<dbReference type="OrthoDB" id="109545at2759"/>
<dbReference type="AlphaFoldDB" id="A0A8K1FP73"/>
<protein>
    <submittedName>
        <fullName evidence="3">Uncharacterized protein</fullName>
    </submittedName>
</protein>
<feature type="coiled-coil region" evidence="1">
    <location>
        <begin position="180"/>
        <end position="242"/>
    </location>
</feature>
<comment type="caution">
    <text evidence="3">The sequence shown here is derived from an EMBL/GenBank/DDBJ whole genome shotgun (WGS) entry which is preliminary data.</text>
</comment>
<dbReference type="Proteomes" id="UP000794436">
    <property type="component" value="Unassembled WGS sequence"/>
</dbReference>
<evidence type="ECO:0000256" key="1">
    <source>
        <dbReference type="SAM" id="Coils"/>
    </source>
</evidence>
<keyword evidence="1" id="KW-0175">Coiled coil</keyword>
<feature type="compositionally biased region" description="Basic and acidic residues" evidence="2">
    <location>
        <begin position="70"/>
        <end position="86"/>
    </location>
</feature>
<evidence type="ECO:0000313" key="3">
    <source>
        <dbReference type="EMBL" id="TMW68084.1"/>
    </source>
</evidence>
<evidence type="ECO:0000313" key="4">
    <source>
        <dbReference type="Proteomes" id="UP000794436"/>
    </source>
</evidence>
<feature type="region of interest" description="Disordered" evidence="2">
    <location>
        <begin position="56"/>
        <end position="115"/>
    </location>
</feature>
<organism evidence="3 4">
    <name type="scientific">Pythium oligandrum</name>
    <name type="common">Mycoparasitic fungus</name>
    <dbReference type="NCBI Taxonomy" id="41045"/>
    <lineage>
        <taxon>Eukaryota</taxon>
        <taxon>Sar</taxon>
        <taxon>Stramenopiles</taxon>
        <taxon>Oomycota</taxon>
        <taxon>Peronosporomycetes</taxon>
        <taxon>Pythiales</taxon>
        <taxon>Pythiaceae</taxon>
        <taxon>Pythium</taxon>
    </lineage>
</organism>
<name>A0A8K1FP73_PYTOL</name>
<reference evidence="3" key="1">
    <citation type="submission" date="2019-03" db="EMBL/GenBank/DDBJ databases">
        <title>Long read genome sequence of the mycoparasitic Pythium oligandrum ATCC 38472 isolated from sugarbeet rhizosphere.</title>
        <authorList>
            <person name="Gaulin E."/>
        </authorList>
    </citation>
    <scope>NUCLEOTIDE SEQUENCE</scope>
    <source>
        <strain evidence="3">ATCC 38472_TT</strain>
    </source>
</reference>
<evidence type="ECO:0000256" key="2">
    <source>
        <dbReference type="SAM" id="MobiDB-lite"/>
    </source>
</evidence>
<sequence length="515" mass="58420">MKITELLGGSSAMELTALQGLQQMSEAREGMMSKTASMSMKDLLSGSPRAVDAKQPAFEWPSPDVTARSSVEDKSPSSSDDVKMLETHMSPPEPATKAKPKSRRRAAPLTTDEKRAKQRMLVKRSYYRKIDTLNELREVVQQLEEKCNHVAETRARREPERRPVSKLSIAAIVAAHTSPEEELRQSFAELAVSIEQLRRENEMLRAATMEQSKAHTRMRILMEEEAQERAQAAAEYASLLDEMPESLRTPADDPTQLLTVYDQRCGGASERGATRLLQMTPMSLDECLDIVRLAYSDIMAFKESTNYVSTGGQMFGWRDRRRIDGDLVKFALEKTFRHHRAENLAANTWRVLSTERGVNRLYSSSIRATMHFVQQVDEHNVVFYRTMERVGQNVLLKTLVLASFVQVENGYMVLFRSIDPRTRNIREPPSSTARRDLWVDMFTWGIFEPAGENNEHCQDFFGGFVPVTVATSIAFWMMEVLLIAVRCESECVGPLFILPGEEDTAEDDRNALTYT</sequence>